<comment type="caution">
    <text evidence="1">The sequence shown here is derived from an EMBL/GenBank/DDBJ whole genome shotgun (WGS) entry which is preliminary data.</text>
</comment>
<reference evidence="1 2" key="1">
    <citation type="submission" date="2013-06" db="EMBL/GenBank/DDBJ databases">
        <title>Rumen cellulosomics: divergent fiber-degrading strategies revealed by comparative genome-wide analysis of six Ruminococcal strains.</title>
        <authorList>
            <person name="Dassa B."/>
            <person name="Borovok I."/>
            <person name="Lamed R."/>
            <person name="Flint H."/>
            <person name="Yeoman C.J."/>
            <person name="White B."/>
            <person name="Bayer E.A."/>
        </authorList>
    </citation>
    <scope>NUCLEOTIDE SEQUENCE [LARGE SCALE GENOMIC DNA]</scope>
    <source>
        <strain evidence="1 2">SY3</strain>
    </source>
</reference>
<dbReference type="PATRIC" id="fig|1341156.4.peg.1172"/>
<dbReference type="RefSeq" id="WP_037287250.1">
    <property type="nucleotide sequence ID" value="NZ_JEOB01000002.1"/>
</dbReference>
<sequence length="135" mass="15346">MVVINKKGEVIIAHNGRKELRLTFGKEGVRARSELSYKAFYLTNKDMYIRPTPDGYASENLQFSSIRLEGFLNKAMKELGFEFTDNGTRDEAAKAAEYLMKGVKDDMRSKPFMVRYSDFNKKAAAMGGMRVLLNV</sequence>
<keyword evidence="2" id="KW-1185">Reference proteome</keyword>
<dbReference type="OrthoDB" id="1824487at2"/>
<dbReference type="Proteomes" id="UP000021369">
    <property type="component" value="Unassembled WGS sequence"/>
</dbReference>
<evidence type="ECO:0000313" key="1">
    <source>
        <dbReference type="EMBL" id="EXM40285.1"/>
    </source>
</evidence>
<dbReference type="EMBL" id="JEOB01000002">
    <property type="protein sequence ID" value="EXM40285.1"/>
    <property type="molecule type" value="Genomic_DNA"/>
</dbReference>
<proteinExistence type="predicted"/>
<dbReference type="AlphaFoldDB" id="A0A011WTC4"/>
<protein>
    <submittedName>
        <fullName evidence="1">Uncharacterized protein</fullName>
    </submittedName>
</protein>
<name>A0A011WTC4_RUMAL</name>
<organism evidence="1 2">
    <name type="scientific">Ruminococcus albus SY3</name>
    <dbReference type="NCBI Taxonomy" id="1341156"/>
    <lineage>
        <taxon>Bacteria</taxon>
        <taxon>Bacillati</taxon>
        <taxon>Bacillota</taxon>
        <taxon>Clostridia</taxon>
        <taxon>Eubacteriales</taxon>
        <taxon>Oscillospiraceae</taxon>
        <taxon>Ruminococcus</taxon>
    </lineage>
</organism>
<gene>
    <name evidence="1" type="ORF">RASY3_09370</name>
</gene>
<accession>A0A011WTC4</accession>
<evidence type="ECO:0000313" key="2">
    <source>
        <dbReference type="Proteomes" id="UP000021369"/>
    </source>
</evidence>